<proteinExistence type="predicted"/>
<accession>A0ACA9MAX9</accession>
<protein>
    <submittedName>
        <fullName evidence="1">27677_t:CDS:1</fullName>
    </submittedName>
</protein>
<evidence type="ECO:0000313" key="1">
    <source>
        <dbReference type="EMBL" id="CAG8578733.1"/>
    </source>
</evidence>
<evidence type="ECO:0000313" key="2">
    <source>
        <dbReference type="Proteomes" id="UP000789920"/>
    </source>
</evidence>
<organism evidence="1 2">
    <name type="scientific">Racocetra persica</name>
    <dbReference type="NCBI Taxonomy" id="160502"/>
    <lineage>
        <taxon>Eukaryota</taxon>
        <taxon>Fungi</taxon>
        <taxon>Fungi incertae sedis</taxon>
        <taxon>Mucoromycota</taxon>
        <taxon>Glomeromycotina</taxon>
        <taxon>Glomeromycetes</taxon>
        <taxon>Diversisporales</taxon>
        <taxon>Gigasporaceae</taxon>
        <taxon>Racocetra</taxon>
    </lineage>
</organism>
<dbReference type="EMBL" id="CAJVQC010007401">
    <property type="protein sequence ID" value="CAG8578733.1"/>
    <property type="molecule type" value="Genomic_DNA"/>
</dbReference>
<gene>
    <name evidence="1" type="ORF">RPERSI_LOCUS5051</name>
</gene>
<keyword evidence="2" id="KW-1185">Reference proteome</keyword>
<name>A0ACA9MAX9_9GLOM</name>
<sequence>TMQVSIEKRKNKNENSNPVSISQEKLTKKLSCHICYNKKCRLEKEQNSILLVEHNEPISTIPIIALAINNITFDPN</sequence>
<dbReference type="Proteomes" id="UP000789920">
    <property type="component" value="Unassembled WGS sequence"/>
</dbReference>
<feature type="non-terminal residue" evidence="1">
    <location>
        <position position="1"/>
    </location>
</feature>
<reference evidence="1" key="1">
    <citation type="submission" date="2021-06" db="EMBL/GenBank/DDBJ databases">
        <authorList>
            <person name="Kallberg Y."/>
            <person name="Tangrot J."/>
            <person name="Rosling A."/>
        </authorList>
    </citation>
    <scope>NUCLEOTIDE SEQUENCE</scope>
    <source>
        <strain evidence="1">MA461A</strain>
    </source>
</reference>
<comment type="caution">
    <text evidence="1">The sequence shown here is derived from an EMBL/GenBank/DDBJ whole genome shotgun (WGS) entry which is preliminary data.</text>
</comment>